<keyword evidence="2" id="KW-1185">Reference proteome</keyword>
<evidence type="ECO:0000313" key="1">
    <source>
        <dbReference type="EMBL" id="GFQ87666.1"/>
    </source>
</evidence>
<name>A0A8X6KX96_TRICU</name>
<dbReference type="AlphaFoldDB" id="A0A8X6KX96"/>
<sequence length="93" mass="10107">MSKKLLRRLYGGILPGTSRWWGGNHGNQGFEDPLLYVVVNEQVNLDSSRISGCSFAVIPSNHCHHQSSDAVVLPASSINAITTILSQTVLFVV</sequence>
<proteinExistence type="predicted"/>
<reference evidence="1" key="1">
    <citation type="submission" date="2020-07" db="EMBL/GenBank/DDBJ databases">
        <title>Multicomponent nature underlies the extraordinary mechanical properties of spider dragline silk.</title>
        <authorList>
            <person name="Kono N."/>
            <person name="Nakamura H."/>
            <person name="Mori M."/>
            <person name="Yoshida Y."/>
            <person name="Ohtoshi R."/>
            <person name="Malay A.D."/>
            <person name="Moran D.A.P."/>
            <person name="Tomita M."/>
            <person name="Numata K."/>
            <person name="Arakawa K."/>
        </authorList>
    </citation>
    <scope>NUCLEOTIDE SEQUENCE</scope>
</reference>
<gene>
    <name evidence="1" type="ORF">TNCT_695011</name>
</gene>
<organism evidence="1 2">
    <name type="scientific">Trichonephila clavata</name>
    <name type="common">Joro spider</name>
    <name type="synonym">Nephila clavata</name>
    <dbReference type="NCBI Taxonomy" id="2740835"/>
    <lineage>
        <taxon>Eukaryota</taxon>
        <taxon>Metazoa</taxon>
        <taxon>Ecdysozoa</taxon>
        <taxon>Arthropoda</taxon>
        <taxon>Chelicerata</taxon>
        <taxon>Arachnida</taxon>
        <taxon>Araneae</taxon>
        <taxon>Araneomorphae</taxon>
        <taxon>Entelegynae</taxon>
        <taxon>Araneoidea</taxon>
        <taxon>Nephilidae</taxon>
        <taxon>Trichonephila</taxon>
    </lineage>
</organism>
<dbReference type="EMBL" id="BMAO01023262">
    <property type="protein sequence ID" value="GFQ87666.1"/>
    <property type="molecule type" value="Genomic_DNA"/>
</dbReference>
<protein>
    <submittedName>
        <fullName evidence="1">Uncharacterized protein</fullName>
    </submittedName>
</protein>
<dbReference type="Proteomes" id="UP000887116">
    <property type="component" value="Unassembled WGS sequence"/>
</dbReference>
<comment type="caution">
    <text evidence="1">The sequence shown here is derived from an EMBL/GenBank/DDBJ whole genome shotgun (WGS) entry which is preliminary data.</text>
</comment>
<evidence type="ECO:0000313" key="2">
    <source>
        <dbReference type="Proteomes" id="UP000887116"/>
    </source>
</evidence>
<accession>A0A8X6KX96</accession>